<protein>
    <submittedName>
        <fullName evidence="4">DUF4749 domain-containing protein</fullName>
    </submittedName>
</protein>
<reference evidence="4" key="1">
    <citation type="submission" date="2016-06" db="UniProtKB">
        <authorList>
            <consortium name="WormBaseParasite"/>
        </authorList>
    </citation>
    <scope>IDENTIFICATION</scope>
</reference>
<dbReference type="WBParaSite" id="SSLN_0000478801-mRNA-1">
    <property type="protein sequence ID" value="SSLN_0000478801-mRNA-1"/>
    <property type="gene ID" value="SSLN_0000478801"/>
</dbReference>
<dbReference type="EMBL" id="UYSU01032939">
    <property type="protein sequence ID" value="VDL91018.1"/>
    <property type="molecule type" value="Genomic_DNA"/>
</dbReference>
<name>A0A183SK85_SCHSO</name>
<feature type="region of interest" description="Disordered" evidence="1">
    <location>
        <begin position="78"/>
        <end position="117"/>
    </location>
</feature>
<sequence length="117" mass="13845">MCGPKGEMGFSYLRYGSLEACMDDSGKYVPQCFLSPWQQQPAEQQLPPSDEVIHQTMMRDERERRLVQRAPYESVRPRYIWNAGSQSQAPRQQQQQQQQQQRQDATTLQQNHMRFRP</sequence>
<accession>A0A183SK85</accession>
<dbReference type="Proteomes" id="UP000275846">
    <property type="component" value="Unassembled WGS sequence"/>
</dbReference>
<dbReference type="AlphaFoldDB" id="A0A183SK85"/>
<feature type="compositionally biased region" description="Low complexity" evidence="1">
    <location>
        <begin position="85"/>
        <end position="110"/>
    </location>
</feature>
<evidence type="ECO:0000313" key="3">
    <source>
        <dbReference type="Proteomes" id="UP000275846"/>
    </source>
</evidence>
<proteinExistence type="predicted"/>
<gene>
    <name evidence="2" type="ORF">SSLN_LOCUS4633</name>
</gene>
<evidence type="ECO:0000313" key="4">
    <source>
        <dbReference type="WBParaSite" id="SSLN_0000478801-mRNA-1"/>
    </source>
</evidence>
<organism evidence="4">
    <name type="scientific">Schistocephalus solidus</name>
    <name type="common">Tapeworm</name>
    <dbReference type="NCBI Taxonomy" id="70667"/>
    <lineage>
        <taxon>Eukaryota</taxon>
        <taxon>Metazoa</taxon>
        <taxon>Spiralia</taxon>
        <taxon>Lophotrochozoa</taxon>
        <taxon>Platyhelminthes</taxon>
        <taxon>Cestoda</taxon>
        <taxon>Eucestoda</taxon>
        <taxon>Diphyllobothriidea</taxon>
        <taxon>Diphyllobothriidae</taxon>
        <taxon>Schistocephalus</taxon>
    </lineage>
</organism>
<keyword evidence="3" id="KW-1185">Reference proteome</keyword>
<evidence type="ECO:0000256" key="1">
    <source>
        <dbReference type="SAM" id="MobiDB-lite"/>
    </source>
</evidence>
<evidence type="ECO:0000313" key="2">
    <source>
        <dbReference type="EMBL" id="VDL91018.1"/>
    </source>
</evidence>
<reference evidence="2 3" key="2">
    <citation type="submission" date="2018-11" db="EMBL/GenBank/DDBJ databases">
        <authorList>
            <consortium name="Pathogen Informatics"/>
        </authorList>
    </citation>
    <scope>NUCLEOTIDE SEQUENCE [LARGE SCALE GENOMIC DNA]</scope>
    <source>
        <strain evidence="2 3">NST_G2</strain>
    </source>
</reference>
<dbReference type="OrthoDB" id="10623300at2759"/>